<accession>X0WQ36</accession>
<dbReference type="PANTHER" id="PTHR43581:SF4">
    <property type="entry name" value="ATP_GTP PHOSPHATASE"/>
    <property type="match status" value="1"/>
</dbReference>
<dbReference type="InterPro" id="IPR041685">
    <property type="entry name" value="AAA_GajA/Old/RecF-like"/>
</dbReference>
<dbReference type="AlphaFoldDB" id="X0WQ36"/>
<comment type="caution">
    <text evidence="2">The sequence shown here is derived from an EMBL/GenBank/DDBJ whole genome shotgun (WGS) entry which is preliminary data.</text>
</comment>
<evidence type="ECO:0000313" key="2">
    <source>
        <dbReference type="EMBL" id="GAG33079.1"/>
    </source>
</evidence>
<dbReference type="PANTHER" id="PTHR43581">
    <property type="entry name" value="ATP/GTP PHOSPHATASE"/>
    <property type="match status" value="1"/>
</dbReference>
<sequence length="54" mass="6142">LLIDEPDMHLHPDLQQNFAHFIFEVLNKFNIQILVATHSTTLLSALGYYGGCKN</sequence>
<feature type="domain" description="Endonuclease GajA/Old nuclease/RecF-like AAA" evidence="1">
    <location>
        <begin position="1"/>
        <end position="42"/>
    </location>
</feature>
<reference evidence="2" key="1">
    <citation type="journal article" date="2014" name="Front. Microbiol.">
        <title>High frequency of phylogenetically diverse reductive dehalogenase-homologous genes in deep subseafloor sedimentary metagenomes.</title>
        <authorList>
            <person name="Kawai M."/>
            <person name="Futagami T."/>
            <person name="Toyoda A."/>
            <person name="Takaki Y."/>
            <person name="Nishi S."/>
            <person name="Hori S."/>
            <person name="Arai W."/>
            <person name="Tsubouchi T."/>
            <person name="Morono Y."/>
            <person name="Uchiyama I."/>
            <person name="Ito T."/>
            <person name="Fujiyama A."/>
            <person name="Inagaki F."/>
            <person name="Takami H."/>
        </authorList>
    </citation>
    <scope>NUCLEOTIDE SEQUENCE</scope>
    <source>
        <strain evidence="2">Expedition CK06-06</strain>
    </source>
</reference>
<gene>
    <name evidence="2" type="ORF">S01H1_66748</name>
</gene>
<dbReference type="InterPro" id="IPR027417">
    <property type="entry name" value="P-loop_NTPase"/>
</dbReference>
<dbReference type="SUPFAM" id="SSF52540">
    <property type="entry name" value="P-loop containing nucleoside triphosphate hydrolases"/>
    <property type="match status" value="1"/>
</dbReference>
<protein>
    <recommendedName>
        <fullName evidence="1">Endonuclease GajA/Old nuclease/RecF-like AAA domain-containing protein</fullName>
    </recommendedName>
</protein>
<dbReference type="Pfam" id="PF13175">
    <property type="entry name" value="AAA_15"/>
    <property type="match status" value="1"/>
</dbReference>
<feature type="non-terminal residue" evidence="2">
    <location>
        <position position="1"/>
    </location>
</feature>
<dbReference type="Gene3D" id="3.40.50.300">
    <property type="entry name" value="P-loop containing nucleotide triphosphate hydrolases"/>
    <property type="match status" value="1"/>
</dbReference>
<proteinExistence type="predicted"/>
<dbReference type="EMBL" id="BARS01044151">
    <property type="protein sequence ID" value="GAG33079.1"/>
    <property type="molecule type" value="Genomic_DNA"/>
</dbReference>
<organism evidence="2">
    <name type="scientific">marine sediment metagenome</name>
    <dbReference type="NCBI Taxonomy" id="412755"/>
    <lineage>
        <taxon>unclassified sequences</taxon>
        <taxon>metagenomes</taxon>
        <taxon>ecological metagenomes</taxon>
    </lineage>
</organism>
<name>X0WQ36_9ZZZZ</name>
<evidence type="ECO:0000259" key="1">
    <source>
        <dbReference type="Pfam" id="PF13175"/>
    </source>
</evidence>
<dbReference type="InterPro" id="IPR051396">
    <property type="entry name" value="Bact_Antivir_Def_Nuclease"/>
</dbReference>